<dbReference type="GO" id="GO:0009007">
    <property type="term" value="F:site-specific DNA-methyltransferase (adenine-specific) activity"/>
    <property type="evidence" value="ECO:0007669"/>
    <property type="project" value="UniProtKB-EC"/>
</dbReference>
<reference evidence="3 4" key="1">
    <citation type="submission" date="2018-06" db="EMBL/GenBank/DDBJ databases">
        <authorList>
            <consortium name="Pathogen Informatics"/>
            <person name="Doyle S."/>
        </authorList>
    </citation>
    <scope>NUCLEOTIDE SEQUENCE [LARGE SCALE GENOMIC DNA]</scope>
    <source>
        <strain evidence="3 4">NCTC10418</strain>
    </source>
</reference>
<evidence type="ECO:0000313" key="4">
    <source>
        <dbReference type="Proteomes" id="UP000255460"/>
    </source>
</evidence>
<proteinExistence type="inferred from homology"/>
<dbReference type="EMBL" id="UFZQ01000001">
    <property type="protein sequence ID" value="STE86954.1"/>
    <property type="molecule type" value="Genomic_DNA"/>
</dbReference>
<keyword evidence="3" id="KW-0489">Methyltransferase</keyword>
<dbReference type="AlphaFoldDB" id="A0A376KWB3"/>
<dbReference type="EC" id="2.1.1.72" evidence="3"/>
<evidence type="ECO:0000313" key="3">
    <source>
        <dbReference type="EMBL" id="STE86954.1"/>
    </source>
</evidence>
<dbReference type="InterPro" id="IPR003356">
    <property type="entry name" value="DNA_methylase_A-5"/>
</dbReference>
<protein>
    <submittedName>
        <fullName evidence="3">Type I restriction-modification system, M subunit</fullName>
        <ecNumber evidence="3">2.1.1.72</ecNumber>
    </submittedName>
</protein>
<dbReference type="GO" id="GO:0032259">
    <property type="term" value="P:methylation"/>
    <property type="evidence" value="ECO:0007669"/>
    <property type="project" value="UniProtKB-KW"/>
</dbReference>
<sequence>MFAHLAKSVAFETVVANDYNLSVSSYVEAKDTREIIDIAELNAELKNHGQQKFDPVA</sequence>
<evidence type="ECO:0000256" key="1">
    <source>
        <dbReference type="ARBA" id="ARBA00006594"/>
    </source>
</evidence>
<accession>A0A376KWB3</accession>
<dbReference type="GO" id="GO:0008170">
    <property type="term" value="F:N-methyltransferase activity"/>
    <property type="evidence" value="ECO:0007669"/>
    <property type="project" value="InterPro"/>
</dbReference>
<comment type="similarity">
    <text evidence="1">Belongs to the N(4)/N(6)-methyltransferase family.</text>
</comment>
<gene>
    <name evidence="3" type="primary">hsdM_2</name>
    <name evidence="3" type="ORF">NCTC10418_04613</name>
</gene>
<evidence type="ECO:0000259" key="2">
    <source>
        <dbReference type="Pfam" id="PF02384"/>
    </source>
</evidence>
<dbReference type="Proteomes" id="UP000255460">
    <property type="component" value="Unassembled WGS sequence"/>
</dbReference>
<dbReference type="GO" id="GO:0003677">
    <property type="term" value="F:DNA binding"/>
    <property type="evidence" value="ECO:0007669"/>
    <property type="project" value="InterPro"/>
</dbReference>
<organism evidence="3 4">
    <name type="scientific">Escherichia coli</name>
    <dbReference type="NCBI Taxonomy" id="562"/>
    <lineage>
        <taxon>Bacteria</taxon>
        <taxon>Pseudomonadati</taxon>
        <taxon>Pseudomonadota</taxon>
        <taxon>Gammaproteobacteria</taxon>
        <taxon>Enterobacterales</taxon>
        <taxon>Enterobacteriaceae</taxon>
        <taxon>Escherichia</taxon>
    </lineage>
</organism>
<dbReference type="Pfam" id="PF02384">
    <property type="entry name" value="N6_Mtase"/>
    <property type="match status" value="1"/>
</dbReference>
<keyword evidence="3" id="KW-0808">Transferase</keyword>
<feature type="domain" description="DNA methylase adenine-specific" evidence="2">
    <location>
        <begin position="4"/>
        <end position="34"/>
    </location>
</feature>
<name>A0A376KWB3_ECOLX</name>